<dbReference type="PANTHER" id="PTHR43304:SF1">
    <property type="entry name" value="PAC DOMAIN-CONTAINING PROTEIN"/>
    <property type="match status" value="1"/>
</dbReference>
<dbReference type="AlphaFoldDB" id="A0A0E3V8X1"/>
<dbReference type="Pfam" id="PF00512">
    <property type="entry name" value="HisKA"/>
    <property type="match status" value="1"/>
</dbReference>
<dbReference type="KEGG" id="srd:SD10_21930"/>
<dbReference type="InterPro" id="IPR004358">
    <property type="entry name" value="Sig_transdc_His_kin-like_C"/>
</dbReference>
<dbReference type="InterPro" id="IPR036097">
    <property type="entry name" value="HisK_dim/P_sf"/>
</dbReference>
<gene>
    <name evidence="7" type="ORF">SD10_21930</name>
</gene>
<dbReference type="Gene3D" id="3.30.565.10">
    <property type="entry name" value="Histidine kinase-like ATPase, C-terminal domain"/>
    <property type="match status" value="1"/>
</dbReference>
<name>A0A0E3V8X1_9BACT</name>
<dbReference type="EMBL" id="CP010429">
    <property type="protein sequence ID" value="AKD57157.1"/>
    <property type="molecule type" value="Genomic_DNA"/>
</dbReference>
<keyword evidence="4" id="KW-0808">Transferase</keyword>
<dbReference type="CDD" id="cd00082">
    <property type="entry name" value="HisKA"/>
    <property type="match status" value="1"/>
</dbReference>
<keyword evidence="5 7" id="KW-0418">Kinase</keyword>
<dbReference type="Proteomes" id="UP000033054">
    <property type="component" value="Chromosome"/>
</dbReference>
<evidence type="ECO:0000313" key="7">
    <source>
        <dbReference type="EMBL" id="AKD57157.1"/>
    </source>
</evidence>
<reference evidence="7 8" key="1">
    <citation type="journal article" date="2014" name="Curr. Microbiol.">
        <title>Spirosoma radiotolerans sp. nov., a gamma-radiation-resistant bacterium isolated from gamma ray-irradiated soil.</title>
        <authorList>
            <person name="Lee J.J."/>
            <person name="Srinivasan S."/>
            <person name="Lim S."/>
            <person name="Joe M."/>
            <person name="Im S."/>
            <person name="Bae S.I."/>
            <person name="Park K.R."/>
            <person name="Han J.H."/>
            <person name="Park S.H."/>
            <person name="Joo B.M."/>
            <person name="Park S.J."/>
            <person name="Kim M.K."/>
        </authorList>
    </citation>
    <scope>NUCLEOTIDE SEQUENCE [LARGE SCALE GENOMIC DNA]</scope>
    <source>
        <strain evidence="7 8">DG5A</strain>
    </source>
</reference>
<dbReference type="PROSITE" id="PS50109">
    <property type="entry name" value="HIS_KIN"/>
    <property type="match status" value="1"/>
</dbReference>
<dbReference type="PANTHER" id="PTHR43304">
    <property type="entry name" value="PHYTOCHROME-LIKE PROTEIN CPH1"/>
    <property type="match status" value="1"/>
</dbReference>
<dbReference type="SUPFAM" id="SSF55874">
    <property type="entry name" value="ATPase domain of HSP90 chaperone/DNA topoisomerase II/histidine kinase"/>
    <property type="match status" value="1"/>
</dbReference>
<dbReference type="SUPFAM" id="SSF47384">
    <property type="entry name" value="Homodimeric domain of signal transducing histidine kinase"/>
    <property type="match status" value="1"/>
</dbReference>
<evidence type="ECO:0000256" key="4">
    <source>
        <dbReference type="ARBA" id="ARBA00022679"/>
    </source>
</evidence>
<dbReference type="SMART" id="SM00388">
    <property type="entry name" value="HisKA"/>
    <property type="match status" value="1"/>
</dbReference>
<accession>A0A0E3V8X1</accession>
<dbReference type="PRINTS" id="PR00344">
    <property type="entry name" value="BCTRLSENSOR"/>
</dbReference>
<dbReference type="InterPro" id="IPR003661">
    <property type="entry name" value="HisK_dim/P_dom"/>
</dbReference>
<dbReference type="Gene3D" id="3.30.450.20">
    <property type="entry name" value="PAS domain"/>
    <property type="match status" value="1"/>
</dbReference>
<keyword evidence="8" id="KW-1185">Reference proteome</keyword>
<evidence type="ECO:0000313" key="8">
    <source>
        <dbReference type="Proteomes" id="UP000033054"/>
    </source>
</evidence>
<dbReference type="Pfam" id="PF02518">
    <property type="entry name" value="HATPase_c"/>
    <property type="match status" value="1"/>
</dbReference>
<dbReference type="InterPro" id="IPR035965">
    <property type="entry name" value="PAS-like_dom_sf"/>
</dbReference>
<dbReference type="SMART" id="SM00387">
    <property type="entry name" value="HATPase_c"/>
    <property type="match status" value="1"/>
</dbReference>
<dbReference type="InterPro" id="IPR052162">
    <property type="entry name" value="Sensor_kinase/Photoreceptor"/>
</dbReference>
<proteinExistence type="predicted"/>
<dbReference type="InterPro" id="IPR005467">
    <property type="entry name" value="His_kinase_dom"/>
</dbReference>
<protein>
    <recommendedName>
        <fullName evidence="2">histidine kinase</fullName>
        <ecNumber evidence="2">2.7.13.3</ecNumber>
    </recommendedName>
</protein>
<dbReference type="InterPro" id="IPR003594">
    <property type="entry name" value="HATPase_dom"/>
</dbReference>
<sequence>MVDSPETLDNEAIFRALVMESPIPIALLVGRELIITVANQAQLAVWGKGDAVFGMPLAKAIPEMEGQPFLAILDEVFTTGVTFATNNTPAQMVVNGVSKTVYFDFSFKALKNKQGAVYGIIATGVEITQQVATHQALLLREEQLHQQSRDLDQQVAERTLQLQDSIQDLKRSNQNLQQFAYIASHDLQEPLRKVQQFGDLLQDQYRTELGQGVTYLERMQQAAHRMSNLIRDLLTYSRISTQRDTSRLVSLTTIVKVAVQNVSPLIHETGAAIQLSDLPELAGDASQLEQLFQNLLSNALKFRTPGVAPQIQILSSRVLAHDLPKEFRPHRAVSGYYRIDVVDNGIGFEEKYLDRIFQVFQRLHTRNEYAGTGIGLAICEKVVANHGGWLTAQSQPGHGATFRVYLPE</sequence>
<evidence type="ECO:0000259" key="6">
    <source>
        <dbReference type="PROSITE" id="PS50109"/>
    </source>
</evidence>
<evidence type="ECO:0000256" key="1">
    <source>
        <dbReference type="ARBA" id="ARBA00000085"/>
    </source>
</evidence>
<dbReference type="OrthoDB" id="9808408at2"/>
<dbReference type="HOGENOM" id="CLU_000445_114_72_10"/>
<evidence type="ECO:0000256" key="3">
    <source>
        <dbReference type="ARBA" id="ARBA00022553"/>
    </source>
</evidence>
<comment type="catalytic activity">
    <reaction evidence="1">
        <text>ATP + protein L-histidine = ADP + protein N-phospho-L-histidine.</text>
        <dbReference type="EC" id="2.7.13.3"/>
    </reaction>
</comment>
<dbReference type="InterPro" id="IPR036890">
    <property type="entry name" value="HATPase_C_sf"/>
</dbReference>
<dbReference type="SUPFAM" id="SSF55785">
    <property type="entry name" value="PYP-like sensor domain (PAS domain)"/>
    <property type="match status" value="1"/>
</dbReference>
<feature type="domain" description="Histidine kinase" evidence="6">
    <location>
        <begin position="182"/>
        <end position="408"/>
    </location>
</feature>
<dbReference type="Gene3D" id="1.10.287.130">
    <property type="match status" value="1"/>
</dbReference>
<evidence type="ECO:0000256" key="5">
    <source>
        <dbReference type="ARBA" id="ARBA00022777"/>
    </source>
</evidence>
<organism evidence="7 8">
    <name type="scientific">Spirosoma radiotolerans</name>
    <dbReference type="NCBI Taxonomy" id="1379870"/>
    <lineage>
        <taxon>Bacteria</taxon>
        <taxon>Pseudomonadati</taxon>
        <taxon>Bacteroidota</taxon>
        <taxon>Cytophagia</taxon>
        <taxon>Cytophagales</taxon>
        <taxon>Cytophagaceae</taxon>
        <taxon>Spirosoma</taxon>
    </lineage>
</organism>
<evidence type="ECO:0000256" key="2">
    <source>
        <dbReference type="ARBA" id="ARBA00012438"/>
    </source>
</evidence>
<dbReference type="STRING" id="1379870.SD10_21930"/>
<keyword evidence="3" id="KW-0597">Phosphoprotein</keyword>
<dbReference type="RefSeq" id="WP_046576766.1">
    <property type="nucleotide sequence ID" value="NZ_CP010429.1"/>
</dbReference>
<dbReference type="PATRIC" id="fig|1379870.5.peg.4744"/>
<dbReference type="EC" id="2.7.13.3" evidence="2"/>
<dbReference type="GO" id="GO:0000155">
    <property type="term" value="F:phosphorelay sensor kinase activity"/>
    <property type="evidence" value="ECO:0007669"/>
    <property type="project" value="InterPro"/>
</dbReference>